<sequence length="300" mass="31373">MRVFLTGASGFVGSAVVKELIAAGHTVRGLVRSDAAAATLTATGAEVVRGSLDDTETLKREAAAADSVVHTAFNHDFSRLAESLEQDRRAIEVIGAALEGSDGSLLATSVIAFLATGRVAIESDIPPPASAGYLRASEAAVSAVATRGVRASVVRLPPAVHGDGDRGGLLPMLIGLAREKGASAYVGKGLNRWSAVHRIDAARLFRLAIEDGCASPHYHAVGEEGVAFYAIAEAIGRRLDVPVIGMTEEESAVHFGGLALFAGMDVPSSSERTRSSLAWKPEQRDLLADLDRSAYFANDR</sequence>
<accession>A0A242N449</accession>
<dbReference type="InterPro" id="IPR036291">
    <property type="entry name" value="NAD(P)-bd_dom_sf"/>
</dbReference>
<dbReference type="Gene3D" id="3.40.50.720">
    <property type="entry name" value="NAD(P)-binding Rossmann-like Domain"/>
    <property type="match status" value="1"/>
</dbReference>
<dbReference type="GO" id="GO:0004029">
    <property type="term" value="F:aldehyde dehydrogenase (NAD+) activity"/>
    <property type="evidence" value="ECO:0007669"/>
    <property type="project" value="TreeGrafter"/>
</dbReference>
<dbReference type="Proteomes" id="UP000195221">
    <property type="component" value="Unassembled WGS sequence"/>
</dbReference>
<feature type="domain" description="NAD-dependent epimerase/dehydratase" evidence="1">
    <location>
        <begin position="3"/>
        <end position="217"/>
    </location>
</feature>
<dbReference type="PANTHER" id="PTHR48079">
    <property type="entry name" value="PROTEIN YEEZ"/>
    <property type="match status" value="1"/>
</dbReference>
<evidence type="ECO:0000259" key="1">
    <source>
        <dbReference type="Pfam" id="PF01370"/>
    </source>
</evidence>
<protein>
    <submittedName>
        <fullName evidence="2">Nucleoside-diphosphate-sugar epimerase</fullName>
    </submittedName>
</protein>
<comment type="caution">
    <text evidence="2">The sequence shown here is derived from an EMBL/GenBank/DDBJ whole genome shotgun (WGS) entry which is preliminary data.</text>
</comment>
<dbReference type="CDD" id="cd05262">
    <property type="entry name" value="SDR_a7"/>
    <property type="match status" value="1"/>
</dbReference>
<dbReference type="GO" id="GO:0005737">
    <property type="term" value="C:cytoplasm"/>
    <property type="evidence" value="ECO:0007669"/>
    <property type="project" value="TreeGrafter"/>
</dbReference>
<dbReference type="PANTHER" id="PTHR48079:SF6">
    <property type="entry name" value="NAD(P)-BINDING DOMAIN-CONTAINING PROTEIN-RELATED"/>
    <property type="match status" value="1"/>
</dbReference>
<dbReference type="AlphaFoldDB" id="A0A242N449"/>
<gene>
    <name evidence="2" type="ORF">PAMC26577_04650</name>
</gene>
<organism evidence="2 3">
    <name type="scientific">Caballeronia sordidicola</name>
    <name type="common">Burkholderia sordidicola</name>
    <dbReference type="NCBI Taxonomy" id="196367"/>
    <lineage>
        <taxon>Bacteria</taxon>
        <taxon>Pseudomonadati</taxon>
        <taxon>Pseudomonadota</taxon>
        <taxon>Betaproteobacteria</taxon>
        <taxon>Burkholderiales</taxon>
        <taxon>Burkholderiaceae</taxon>
        <taxon>Caballeronia</taxon>
    </lineage>
</organism>
<dbReference type="RefSeq" id="WP_075359448.1">
    <property type="nucleotide sequence ID" value="NZ_MSRG01000071.1"/>
</dbReference>
<dbReference type="Pfam" id="PF01370">
    <property type="entry name" value="Epimerase"/>
    <property type="match status" value="1"/>
</dbReference>
<dbReference type="EMBL" id="NBTZ01000023">
    <property type="protein sequence ID" value="OTP78455.1"/>
    <property type="molecule type" value="Genomic_DNA"/>
</dbReference>
<dbReference type="InterPro" id="IPR051783">
    <property type="entry name" value="NAD(P)-dependent_oxidoreduct"/>
</dbReference>
<dbReference type="InterPro" id="IPR001509">
    <property type="entry name" value="Epimerase_deHydtase"/>
</dbReference>
<evidence type="ECO:0000313" key="2">
    <source>
        <dbReference type="EMBL" id="OTP78455.1"/>
    </source>
</evidence>
<evidence type="ECO:0000313" key="3">
    <source>
        <dbReference type="Proteomes" id="UP000195221"/>
    </source>
</evidence>
<proteinExistence type="predicted"/>
<name>A0A242N449_CABSO</name>
<dbReference type="SUPFAM" id="SSF51735">
    <property type="entry name" value="NAD(P)-binding Rossmann-fold domains"/>
    <property type="match status" value="1"/>
</dbReference>
<reference evidence="2 3" key="1">
    <citation type="submission" date="2017-03" db="EMBL/GenBank/DDBJ databases">
        <title>Genome analysis of strain PAMC 26577.</title>
        <authorList>
            <person name="Oh H.-M."/>
            <person name="Yang J.-A."/>
        </authorList>
    </citation>
    <scope>NUCLEOTIDE SEQUENCE [LARGE SCALE GENOMIC DNA]</scope>
    <source>
        <strain evidence="2 3">PAMC 26577</strain>
    </source>
</reference>